<feature type="signal peptide" evidence="1">
    <location>
        <begin position="1"/>
        <end position="30"/>
    </location>
</feature>
<accession>A0ABN9VSF4</accession>
<comment type="caution">
    <text evidence="2">The sequence shown here is derived from an EMBL/GenBank/DDBJ whole genome shotgun (WGS) entry which is preliminary data.</text>
</comment>
<sequence>MSCGFACRLLPPLLAAFLALSAIQVGRREAARGPVLQPEPAGLAAGGQEEGEAGADDALSLLQTAVAVAQGSRVPCTHAPCNVGRAARRHEGHLSEAAPDSDLLFHAFPL</sequence>
<reference evidence="2" key="1">
    <citation type="submission" date="2023-10" db="EMBL/GenBank/DDBJ databases">
        <authorList>
            <person name="Chen Y."/>
            <person name="Shah S."/>
            <person name="Dougan E. K."/>
            <person name="Thang M."/>
            <person name="Chan C."/>
        </authorList>
    </citation>
    <scope>NUCLEOTIDE SEQUENCE [LARGE SCALE GENOMIC DNA]</scope>
</reference>
<dbReference type="EMBL" id="CAUYUJ010017587">
    <property type="protein sequence ID" value="CAK0876018.1"/>
    <property type="molecule type" value="Genomic_DNA"/>
</dbReference>
<evidence type="ECO:0000256" key="1">
    <source>
        <dbReference type="SAM" id="SignalP"/>
    </source>
</evidence>
<protein>
    <submittedName>
        <fullName evidence="2">Uncharacterized protein</fullName>
    </submittedName>
</protein>
<keyword evidence="1" id="KW-0732">Signal</keyword>
<feature type="chain" id="PRO_5046255480" evidence="1">
    <location>
        <begin position="31"/>
        <end position="110"/>
    </location>
</feature>
<evidence type="ECO:0000313" key="3">
    <source>
        <dbReference type="Proteomes" id="UP001189429"/>
    </source>
</evidence>
<name>A0ABN9VSF4_9DINO</name>
<organism evidence="2 3">
    <name type="scientific">Prorocentrum cordatum</name>
    <dbReference type="NCBI Taxonomy" id="2364126"/>
    <lineage>
        <taxon>Eukaryota</taxon>
        <taxon>Sar</taxon>
        <taxon>Alveolata</taxon>
        <taxon>Dinophyceae</taxon>
        <taxon>Prorocentrales</taxon>
        <taxon>Prorocentraceae</taxon>
        <taxon>Prorocentrum</taxon>
    </lineage>
</organism>
<proteinExistence type="predicted"/>
<dbReference type="Proteomes" id="UP001189429">
    <property type="component" value="Unassembled WGS sequence"/>
</dbReference>
<gene>
    <name evidence="2" type="ORF">PCOR1329_LOCUS60544</name>
</gene>
<evidence type="ECO:0000313" key="2">
    <source>
        <dbReference type="EMBL" id="CAK0876018.1"/>
    </source>
</evidence>
<keyword evidence="3" id="KW-1185">Reference proteome</keyword>